<accession>K0B887</accession>
<name>K0B887_9ARCH</name>
<dbReference type="HOGENOM" id="CLU_3038871_0_0_2"/>
<dbReference type="GeneID" id="58787118"/>
<sequence length="54" mass="5985">MNKSHVCEKCGNNFSKIVGIINISKCPQCKEIGFDMTTPKTGFEDDGEFLNEEG</sequence>
<dbReference type="RefSeq" id="WP_014963083.1">
    <property type="nucleotide sequence ID" value="NC_018655.1"/>
</dbReference>
<gene>
    <name evidence="1" type="ORF">NKOR_04030</name>
</gene>
<proteinExistence type="predicted"/>
<organism evidence="1 2">
    <name type="scientific">Candidatus Nitrosopumilus koreensis AR1</name>
    <dbReference type="NCBI Taxonomy" id="1229908"/>
    <lineage>
        <taxon>Archaea</taxon>
        <taxon>Nitrososphaerota</taxon>
        <taxon>Nitrososphaeria</taxon>
        <taxon>Nitrosopumilales</taxon>
        <taxon>Nitrosopumilaceae</taxon>
        <taxon>Nitrosopumilus</taxon>
    </lineage>
</organism>
<reference evidence="1 2" key="1">
    <citation type="journal article" date="2012" name="J. Bacteriol.">
        <title>Draft Genome Sequence of an Ammonia-Oxidizing Archaeon, "Candidatus Nitrosopumilus koreensis" AR1, from Marine Sediment.</title>
        <authorList>
            <person name="Park S.J."/>
            <person name="Kim J.G."/>
            <person name="Jung M.Y."/>
            <person name="Kim S.J."/>
            <person name="Cha I.T."/>
            <person name="Kwon K."/>
            <person name="Lee J.H."/>
            <person name="Rhee S.K."/>
        </authorList>
    </citation>
    <scope>NUCLEOTIDE SEQUENCE [LARGE SCALE GENOMIC DNA]</scope>
    <source>
        <strain evidence="1 2">AR1</strain>
    </source>
</reference>
<dbReference type="EMBL" id="CP003842">
    <property type="protein sequence ID" value="AFS80696.1"/>
    <property type="molecule type" value="Genomic_DNA"/>
</dbReference>
<protein>
    <submittedName>
        <fullName evidence="1">Uncharacterized protein</fullName>
    </submittedName>
</protein>
<evidence type="ECO:0000313" key="1">
    <source>
        <dbReference type="EMBL" id="AFS80696.1"/>
    </source>
</evidence>
<dbReference type="PATRIC" id="fig|1229908.8.peg.872"/>
<dbReference type="AlphaFoldDB" id="K0B887"/>
<evidence type="ECO:0000313" key="2">
    <source>
        <dbReference type="Proteomes" id="UP000006101"/>
    </source>
</evidence>
<dbReference type="Proteomes" id="UP000006101">
    <property type="component" value="Chromosome"/>
</dbReference>
<dbReference type="KEGG" id="nkr:NKOR_04030"/>
<keyword evidence="2" id="KW-1185">Reference proteome</keyword>